<evidence type="ECO:0000256" key="6">
    <source>
        <dbReference type="SAM" id="SignalP"/>
    </source>
</evidence>
<dbReference type="EMBL" id="FUHU01000044">
    <property type="protein sequence ID" value="SJM67149.1"/>
    <property type="molecule type" value="Genomic_DNA"/>
</dbReference>
<evidence type="ECO:0000256" key="4">
    <source>
        <dbReference type="ARBA" id="ARBA00023088"/>
    </source>
</evidence>
<keyword evidence="9" id="KW-1185">Reference proteome</keyword>
<evidence type="ECO:0000256" key="3">
    <source>
        <dbReference type="ARBA" id="ARBA00022729"/>
    </source>
</evidence>
<dbReference type="PROSITE" id="PS50847">
    <property type="entry name" value="GRAM_POS_ANCHORING"/>
    <property type="match status" value="1"/>
</dbReference>
<gene>
    <name evidence="8" type="ORF">CZ674_11705</name>
</gene>
<protein>
    <submittedName>
        <fullName evidence="8">Signal peptidase I</fullName>
    </submittedName>
</protein>
<keyword evidence="1" id="KW-0134">Cell wall</keyword>
<keyword evidence="5" id="KW-0472">Membrane</keyword>
<keyword evidence="5" id="KW-1133">Transmembrane helix</keyword>
<organism evidence="8 9">
    <name type="scientific">Agrococcus casei LMG 22410</name>
    <dbReference type="NCBI Taxonomy" id="1255656"/>
    <lineage>
        <taxon>Bacteria</taxon>
        <taxon>Bacillati</taxon>
        <taxon>Actinomycetota</taxon>
        <taxon>Actinomycetes</taxon>
        <taxon>Micrococcales</taxon>
        <taxon>Microbacteriaceae</taxon>
        <taxon>Agrococcus</taxon>
    </lineage>
</organism>
<dbReference type="GeneID" id="303173871"/>
<dbReference type="RefSeq" id="WP_086992729.1">
    <property type="nucleotide sequence ID" value="NZ_FUHU01000044.1"/>
</dbReference>
<evidence type="ECO:0000256" key="5">
    <source>
        <dbReference type="SAM" id="Phobius"/>
    </source>
</evidence>
<dbReference type="AlphaFoldDB" id="A0A1R4GG45"/>
<dbReference type="InterPro" id="IPR019931">
    <property type="entry name" value="LPXTG_anchor"/>
</dbReference>
<name>A0A1R4GG45_9MICO</name>
<feature type="signal peptide" evidence="6">
    <location>
        <begin position="1"/>
        <end position="25"/>
    </location>
</feature>
<evidence type="ECO:0000256" key="1">
    <source>
        <dbReference type="ARBA" id="ARBA00022512"/>
    </source>
</evidence>
<feature type="domain" description="Gram-positive cocci surface proteins LPxTG" evidence="7">
    <location>
        <begin position="174"/>
        <end position="210"/>
    </location>
</feature>
<accession>A0A1R4GG45</accession>
<keyword evidence="5" id="KW-0812">Transmembrane</keyword>
<proteinExistence type="predicted"/>
<dbReference type="OrthoDB" id="5084150at2"/>
<feature type="transmembrane region" description="Helical" evidence="5">
    <location>
        <begin position="181"/>
        <end position="202"/>
    </location>
</feature>
<dbReference type="NCBIfam" id="TIGR01167">
    <property type="entry name" value="LPXTG_anchor"/>
    <property type="match status" value="1"/>
</dbReference>
<sequence length="210" mass="21302">MKARVLATMALAAVLAAASAAPASAASTSQVITGQYLELVSTADTAVMANMLPGDEVVWTVSVSADAPEPGVVDVALSGTGELPLSVVVRACDVEWDDGLCTSGATLLRERATVALDGHSEHLLRFDAETAQHLRLDVSLAESSDAPSGETELRVLANGFGDEVEATPPGEGQLPETGLRIGGVLLMALGAIVAGIAGASLLSRRQADAS</sequence>
<feature type="chain" id="PRO_5013114126" evidence="6">
    <location>
        <begin position="26"/>
        <end position="210"/>
    </location>
</feature>
<dbReference type="Proteomes" id="UP000195787">
    <property type="component" value="Unassembled WGS sequence"/>
</dbReference>
<keyword evidence="2" id="KW-0964">Secreted</keyword>
<reference evidence="8 9" key="1">
    <citation type="submission" date="2017-02" db="EMBL/GenBank/DDBJ databases">
        <authorList>
            <person name="Peterson S.W."/>
        </authorList>
    </citation>
    <scope>NUCLEOTIDE SEQUENCE [LARGE SCALE GENOMIC DNA]</scope>
    <source>
        <strain evidence="8 9">LMG 22410</strain>
    </source>
</reference>
<evidence type="ECO:0000256" key="2">
    <source>
        <dbReference type="ARBA" id="ARBA00022525"/>
    </source>
</evidence>
<keyword evidence="4" id="KW-0572">Peptidoglycan-anchor</keyword>
<evidence type="ECO:0000259" key="7">
    <source>
        <dbReference type="PROSITE" id="PS50847"/>
    </source>
</evidence>
<keyword evidence="3 6" id="KW-0732">Signal</keyword>
<evidence type="ECO:0000313" key="8">
    <source>
        <dbReference type="EMBL" id="SJM67149.1"/>
    </source>
</evidence>
<evidence type="ECO:0000313" key="9">
    <source>
        <dbReference type="Proteomes" id="UP000195787"/>
    </source>
</evidence>